<protein>
    <submittedName>
        <fullName evidence="2">ThiS family protein</fullName>
    </submittedName>
</protein>
<keyword evidence="3" id="KW-1185">Reference proteome</keyword>
<sequence>MPEISAAPTPAPIHVRFFAAAAEAAGAQELRLPVPAEGIAVMELLADLPRMVREQGSSPGPAADSAAGDADRNPDERPERHSDHNSDDGAATLSLERVCARSSVLINGVRARTETSRVRPGDQLDVLPPFAGG</sequence>
<organism evidence="2 3">
    <name type="scientific">Nesterenkonia aurantiaca</name>
    <dbReference type="NCBI Taxonomy" id="1436010"/>
    <lineage>
        <taxon>Bacteria</taxon>
        <taxon>Bacillati</taxon>
        <taxon>Actinomycetota</taxon>
        <taxon>Actinomycetes</taxon>
        <taxon>Micrococcales</taxon>
        <taxon>Micrococcaceae</taxon>
        <taxon>Nesterenkonia</taxon>
    </lineage>
</organism>
<evidence type="ECO:0000256" key="1">
    <source>
        <dbReference type="SAM" id="MobiDB-lite"/>
    </source>
</evidence>
<dbReference type="RefSeq" id="WP_036473875.1">
    <property type="nucleotide sequence ID" value="NZ_SOAN01000005.1"/>
</dbReference>
<feature type="compositionally biased region" description="Low complexity" evidence="1">
    <location>
        <begin position="56"/>
        <end position="68"/>
    </location>
</feature>
<feature type="compositionally biased region" description="Basic and acidic residues" evidence="1">
    <location>
        <begin position="69"/>
        <end position="87"/>
    </location>
</feature>
<name>A0A4R7G3F5_9MICC</name>
<dbReference type="InterPro" id="IPR012675">
    <property type="entry name" value="Beta-grasp_dom_sf"/>
</dbReference>
<dbReference type="Gene3D" id="3.10.20.30">
    <property type="match status" value="1"/>
</dbReference>
<dbReference type="EMBL" id="SOAN01000005">
    <property type="protein sequence ID" value="TDS85668.1"/>
    <property type="molecule type" value="Genomic_DNA"/>
</dbReference>
<reference evidence="2 3" key="1">
    <citation type="submission" date="2019-03" db="EMBL/GenBank/DDBJ databases">
        <title>Genomic Encyclopedia of Type Strains, Phase III (KMG-III): the genomes of soil and plant-associated and newly described type strains.</title>
        <authorList>
            <person name="Whitman W."/>
        </authorList>
    </citation>
    <scope>NUCLEOTIDE SEQUENCE [LARGE SCALE GENOMIC DNA]</scope>
    <source>
        <strain evidence="2 3">DSM 27373</strain>
    </source>
</reference>
<feature type="compositionally biased region" description="Basic and acidic residues" evidence="1">
    <location>
        <begin position="111"/>
        <end position="122"/>
    </location>
</feature>
<feature type="region of interest" description="Disordered" evidence="1">
    <location>
        <begin position="52"/>
        <end position="94"/>
    </location>
</feature>
<proteinExistence type="predicted"/>
<evidence type="ECO:0000313" key="3">
    <source>
        <dbReference type="Proteomes" id="UP000294506"/>
    </source>
</evidence>
<comment type="caution">
    <text evidence="2">The sequence shown here is derived from an EMBL/GenBank/DDBJ whole genome shotgun (WGS) entry which is preliminary data.</text>
</comment>
<dbReference type="AlphaFoldDB" id="A0A4R7G3F5"/>
<accession>A0A4R7G3F5</accession>
<evidence type="ECO:0000313" key="2">
    <source>
        <dbReference type="EMBL" id="TDS85668.1"/>
    </source>
</evidence>
<feature type="region of interest" description="Disordered" evidence="1">
    <location>
        <begin position="109"/>
        <end position="133"/>
    </location>
</feature>
<gene>
    <name evidence="2" type="ORF">EV640_1059</name>
</gene>
<dbReference type="Proteomes" id="UP000294506">
    <property type="component" value="Unassembled WGS sequence"/>
</dbReference>